<protein>
    <submittedName>
        <fullName evidence="4">Acyl--CoA ligase</fullName>
    </submittedName>
</protein>
<dbReference type="InterPro" id="IPR020845">
    <property type="entry name" value="AMP-binding_CS"/>
</dbReference>
<dbReference type="InterPro" id="IPR000873">
    <property type="entry name" value="AMP-dep_synth/lig_dom"/>
</dbReference>
<sequence length="444" mass="48905">MIIENANMSDMISKMSGKNGDYPAFVCEENGERTVHTYRCFASDVKNRAAALKEQGHTCIGIVCRLGYETIVEIFAANLAGLQVVMLSPALSGDQIQNLIMRMDIDCLYGRQGHFDFASGVHDGADRILFFTSGTTSSSRAVVLTGTSLVKAAWNGSWSLPLRRDDILLCLLPLDHVFGFVCGILWGLNCGCTVALGRGRRHLGDDGMFFQPTVVSLVPALFSFWLRRRLFPDSLRQILIGGAACDPALIARAREIGLNVAFGYGLSETSSGAAISVNEDPAAMSVCIADEIMLADDGEILIRSEACMMQGYYRDPVHTAEVLRDGVLHTGDLGSFDDRGRLHILGRRKEMIVLEDGTKIFLPEYEKMLGDALGDQEAALVMKNNRLVLVYGGSRTKMEVDEILDRVMRDVPYSHRIQDVVMLGHALPRTANGKVRRYLIMEEL</sequence>
<dbReference type="InterPro" id="IPR042099">
    <property type="entry name" value="ANL_N_sf"/>
</dbReference>
<proteinExistence type="inferred from homology"/>
<evidence type="ECO:0000313" key="4">
    <source>
        <dbReference type="EMBL" id="MDX8419003.1"/>
    </source>
</evidence>
<evidence type="ECO:0000259" key="3">
    <source>
        <dbReference type="Pfam" id="PF00501"/>
    </source>
</evidence>
<keyword evidence="2 4" id="KW-0436">Ligase</keyword>
<dbReference type="GO" id="GO:0031956">
    <property type="term" value="F:medium-chain fatty acid-CoA ligase activity"/>
    <property type="evidence" value="ECO:0007669"/>
    <property type="project" value="TreeGrafter"/>
</dbReference>
<keyword evidence="5" id="KW-1185">Reference proteome</keyword>
<dbReference type="PROSITE" id="PS00455">
    <property type="entry name" value="AMP_BINDING"/>
    <property type="match status" value="1"/>
</dbReference>
<name>A0AB35U082_9FIRM</name>
<accession>A0AB35U082</accession>
<feature type="domain" description="AMP-dependent synthetase/ligase" evidence="3">
    <location>
        <begin position="129"/>
        <end position="313"/>
    </location>
</feature>
<evidence type="ECO:0000256" key="1">
    <source>
        <dbReference type="ARBA" id="ARBA00006432"/>
    </source>
</evidence>
<evidence type="ECO:0000313" key="5">
    <source>
        <dbReference type="Proteomes" id="UP001286174"/>
    </source>
</evidence>
<gene>
    <name evidence="4" type="ORF">MOZ60_02720</name>
</gene>
<dbReference type="RefSeq" id="WP_370595560.1">
    <property type="nucleotide sequence ID" value="NZ_JALBUR010000004.1"/>
</dbReference>
<comment type="caution">
    <text evidence="4">The sequence shown here is derived from an EMBL/GenBank/DDBJ whole genome shotgun (WGS) entry which is preliminary data.</text>
</comment>
<dbReference type="SUPFAM" id="SSF56801">
    <property type="entry name" value="Acetyl-CoA synthetase-like"/>
    <property type="match status" value="1"/>
</dbReference>
<dbReference type="AlphaFoldDB" id="A0AB35U082"/>
<dbReference type="Pfam" id="PF00501">
    <property type="entry name" value="AMP-binding"/>
    <property type="match status" value="1"/>
</dbReference>
<organism evidence="4 5">
    <name type="scientific">Grylomicrobium aquisgranensis</name>
    <dbReference type="NCBI Taxonomy" id="2926318"/>
    <lineage>
        <taxon>Bacteria</taxon>
        <taxon>Bacillati</taxon>
        <taxon>Bacillota</taxon>
        <taxon>Erysipelotrichia</taxon>
        <taxon>Erysipelotrichales</taxon>
        <taxon>Erysipelotrichaceae</taxon>
        <taxon>Grylomicrobium</taxon>
    </lineage>
</organism>
<evidence type="ECO:0000256" key="2">
    <source>
        <dbReference type="ARBA" id="ARBA00022598"/>
    </source>
</evidence>
<dbReference type="GO" id="GO:0006631">
    <property type="term" value="P:fatty acid metabolic process"/>
    <property type="evidence" value="ECO:0007669"/>
    <property type="project" value="TreeGrafter"/>
</dbReference>
<dbReference type="PANTHER" id="PTHR43201:SF5">
    <property type="entry name" value="MEDIUM-CHAIN ACYL-COA LIGASE ACSF2, MITOCHONDRIAL"/>
    <property type="match status" value="1"/>
</dbReference>
<reference evidence="4 5" key="1">
    <citation type="submission" date="2022-03" db="EMBL/GenBank/DDBJ databases">
        <title>Novel taxa within the pig intestine.</title>
        <authorList>
            <person name="Wylensek D."/>
            <person name="Bishof K."/>
            <person name="Afrizal A."/>
            <person name="Clavel T."/>
        </authorList>
    </citation>
    <scope>NUCLEOTIDE SEQUENCE [LARGE SCALE GENOMIC DNA]</scope>
    <source>
        <strain evidence="4 5">CLA-KB-P133</strain>
    </source>
</reference>
<dbReference type="PANTHER" id="PTHR43201">
    <property type="entry name" value="ACYL-COA SYNTHETASE"/>
    <property type="match status" value="1"/>
</dbReference>
<dbReference type="Proteomes" id="UP001286174">
    <property type="component" value="Unassembled WGS sequence"/>
</dbReference>
<dbReference type="Gene3D" id="3.40.50.12780">
    <property type="entry name" value="N-terminal domain of ligase-like"/>
    <property type="match status" value="1"/>
</dbReference>
<comment type="similarity">
    <text evidence="1">Belongs to the ATP-dependent AMP-binding enzyme family.</text>
</comment>
<dbReference type="EMBL" id="JALBUR010000004">
    <property type="protein sequence ID" value="MDX8419003.1"/>
    <property type="molecule type" value="Genomic_DNA"/>
</dbReference>